<dbReference type="SUPFAM" id="SSF82649">
    <property type="entry name" value="SufE/NifU"/>
    <property type="match status" value="1"/>
</dbReference>
<dbReference type="CDD" id="cd06664">
    <property type="entry name" value="IscU_like"/>
    <property type="match status" value="1"/>
</dbReference>
<gene>
    <name evidence="8" type="ORF">SAMN05216226_12511</name>
</gene>
<dbReference type="InterPro" id="IPR000192">
    <property type="entry name" value="Aminotrans_V_dom"/>
</dbReference>
<dbReference type="Gene3D" id="3.40.640.10">
    <property type="entry name" value="Type I PLP-dependent aspartate aminotransferase-like (Major domain)"/>
    <property type="match status" value="1"/>
</dbReference>
<dbReference type="GO" id="GO:0031071">
    <property type="term" value="F:cysteine desulfurase activity"/>
    <property type="evidence" value="ECO:0007669"/>
    <property type="project" value="UniProtKB-EC"/>
</dbReference>
<dbReference type="AlphaFoldDB" id="A0A1G8ZIQ6"/>
<keyword evidence="9" id="KW-1185">Reference proteome</keyword>
<dbReference type="InterPro" id="IPR002871">
    <property type="entry name" value="NIF_FeS_clus_asmbl_NifU_N"/>
</dbReference>
<dbReference type="Proteomes" id="UP000198856">
    <property type="component" value="Unassembled WGS sequence"/>
</dbReference>
<dbReference type="PANTHER" id="PTHR43586:SF8">
    <property type="entry name" value="CYSTEINE DESULFURASE 1, CHLOROPLASTIC"/>
    <property type="match status" value="1"/>
</dbReference>
<evidence type="ECO:0000256" key="5">
    <source>
        <dbReference type="ARBA" id="ARBA00050776"/>
    </source>
</evidence>
<dbReference type="GO" id="GO:0051536">
    <property type="term" value="F:iron-sulfur cluster binding"/>
    <property type="evidence" value="ECO:0007669"/>
    <property type="project" value="InterPro"/>
</dbReference>
<comment type="cofactor">
    <cofactor evidence="1">
        <name>pyridoxal 5'-phosphate</name>
        <dbReference type="ChEBI" id="CHEBI:597326"/>
    </cofactor>
</comment>
<dbReference type="EMBL" id="FNFC01000025">
    <property type="protein sequence ID" value="SDK14951.1"/>
    <property type="molecule type" value="Genomic_DNA"/>
</dbReference>
<evidence type="ECO:0000259" key="6">
    <source>
        <dbReference type="Pfam" id="PF00266"/>
    </source>
</evidence>
<proteinExistence type="predicted"/>
<evidence type="ECO:0000256" key="1">
    <source>
        <dbReference type="ARBA" id="ARBA00001933"/>
    </source>
</evidence>
<dbReference type="NCBIfam" id="TIGR01979">
    <property type="entry name" value="sufS"/>
    <property type="match status" value="1"/>
</dbReference>
<dbReference type="CDD" id="cd06453">
    <property type="entry name" value="SufS_like"/>
    <property type="match status" value="1"/>
</dbReference>
<sequence>MMANNIQDIRTDFPILDREIDGTELVYLDNAATTQTPESVYEVFETYYREYNSNIHRGIHTLSHEASVAYEEAHDRLAQFIGAEGREELVFTKNTTESINLVAYGLGLRNLGPDDTIVTTEMEHHASLVTWQQIAELTGATIQFIRVTDDGHLDMEHANELIGPETAVLSVTHVSNVLGTVNPVAELAELAHDHDAYVVVDGAQSVPTRPVDVEEMDADFLAFSGHKMAGPTGIGCLYGKRRLLEEMDPFLYGGEMITHVTFDRSVWNDPPWKFEAGTPPIAEGIALAEAADYLDDIGMDRVREHEDRLAQYLLERLEARDDVTVYGPPSGEQRAGLVSFNVDGVHGHDMSSLLNDRGIAVRAGDHCTQPLHERLDIPGSVRASFYVYNTTDDIETLLDAIDDANAKRDAYLRSERYHDAIYDHYKNPRNAGGLSDPTMRKSSDETVCGDDGEFHVDIGPDGTIERLAFESQSCAVSQAVASILTEHLEGMRLAEVAELNAIETLLDGQFPPLRRDCVVGPEDVIREAAREYVDRRTSTTP</sequence>
<dbReference type="EC" id="2.8.1.7" evidence="2"/>
<protein>
    <recommendedName>
        <fullName evidence="2">cysteine desulfurase</fullName>
        <ecNumber evidence="2">2.8.1.7</ecNumber>
    </recommendedName>
</protein>
<dbReference type="InterPro" id="IPR015421">
    <property type="entry name" value="PyrdxlP-dep_Trfase_major"/>
</dbReference>
<dbReference type="InterPro" id="IPR015422">
    <property type="entry name" value="PyrdxlP-dep_Trfase_small"/>
</dbReference>
<dbReference type="InterPro" id="IPR015424">
    <property type="entry name" value="PyrdxlP-dep_Trfase"/>
</dbReference>
<dbReference type="GO" id="GO:0016226">
    <property type="term" value="P:iron-sulfur cluster assembly"/>
    <property type="evidence" value="ECO:0007669"/>
    <property type="project" value="InterPro"/>
</dbReference>
<dbReference type="Pfam" id="PF00266">
    <property type="entry name" value="Aminotran_5"/>
    <property type="match status" value="1"/>
</dbReference>
<keyword evidence="8" id="KW-0456">Lyase</keyword>
<dbReference type="OrthoDB" id="5817at2157"/>
<dbReference type="GO" id="GO:0005506">
    <property type="term" value="F:iron ion binding"/>
    <property type="evidence" value="ECO:0007669"/>
    <property type="project" value="InterPro"/>
</dbReference>
<feature type="domain" description="Aminotransferase class V" evidence="6">
    <location>
        <begin position="26"/>
        <end position="397"/>
    </location>
</feature>
<dbReference type="Gene3D" id="3.90.1010.10">
    <property type="match status" value="1"/>
</dbReference>
<dbReference type="STRING" id="890420.SAMN05216226_12511"/>
<dbReference type="Gene3D" id="3.90.1150.10">
    <property type="entry name" value="Aspartate Aminotransferase, domain 1"/>
    <property type="match status" value="1"/>
</dbReference>
<accession>A0A1G8ZIQ6</accession>
<dbReference type="GO" id="GO:0030170">
    <property type="term" value="F:pyridoxal phosphate binding"/>
    <property type="evidence" value="ECO:0007669"/>
    <property type="project" value="InterPro"/>
</dbReference>
<feature type="domain" description="NIF system FeS cluster assembly NifU N-terminal" evidence="7">
    <location>
        <begin position="417"/>
        <end position="537"/>
    </location>
</feature>
<evidence type="ECO:0000313" key="8">
    <source>
        <dbReference type="EMBL" id="SDK14951.1"/>
    </source>
</evidence>
<evidence type="ECO:0000313" key="9">
    <source>
        <dbReference type="Proteomes" id="UP000198856"/>
    </source>
</evidence>
<evidence type="ECO:0000259" key="7">
    <source>
        <dbReference type="Pfam" id="PF01592"/>
    </source>
</evidence>
<dbReference type="PANTHER" id="PTHR43586">
    <property type="entry name" value="CYSTEINE DESULFURASE"/>
    <property type="match status" value="1"/>
</dbReference>
<reference evidence="8 9" key="1">
    <citation type="submission" date="2016-10" db="EMBL/GenBank/DDBJ databases">
        <authorList>
            <person name="de Groot N.N."/>
        </authorList>
    </citation>
    <scope>NUCLEOTIDE SEQUENCE [LARGE SCALE GENOMIC DNA]</scope>
    <source>
        <strain evidence="8 9">IBRC-M10015</strain>
    </source>
</reference>
<dbReference type="GO" id="GO:0016829">
    <property type="term" value="F:lyase activity"/>
    <property type="evidence" value="ECO:0007669"/>
    <property type="project" value="UniProtKB-KW"/>
</dbReference>
<dbReference type="SUPFAM" id="SSF53383">
    <property type="entry name" value="PLP-dependent transferases"/>
    <property type="match status" value="1"/>
</dbReference>
<evidence type="ECO:0000256" key="2">
    <source>
        <dbReference type="ARBA" id="ARBA00012239"/>
    </source>
</evidence>
<comment type="catalytic activity">
    <reaction evidence="5">
        <text>(sulfur carrier)-H + L-cysteine = (sulfur carrier)-SH + L-alanine</text>
        <dbReference type="Rhea" id="RHEA:43892"/>
        <dbReference type="Rhea" id="RHEA-COMP:14737"/>
        <dbReference type="Rhea" id="RHEA-COMP:14739"/>
        <dbReference type="ChEBI" id="CHEBI:29917"/>
        <dbReference type="ChEBI" id="CHEBI:35235"/>
        <dbReference type="ChEBI" id="CHEBI:57972"/>
        <dbReference type="ChEBI" id="CHEBI:64428"/>
        <dbReference type="EC" id="2.8.1.7"/>
    </reaction>
</comment>
<evidence type="ECO:0000256" key="4">
    <source>
        <dbReference type="ARBA" id="ARBA00022898"/>
    </source>
</evidence>
<dbReference type="InterPro" id="IPR010970">
    <property type="entry name" value="Cys_dSase_SufS"/>
</dbReference>
<organism evidence="8 9">
    <name type="scientific">Halovenus aranensis</name>
    <dbReference type="NCBI Taxonomy" id="890420"/>
    <lineage>
        <taxon>Archaea</taxon>
        <taxon>Methanobacteriati</taxon>
        <taxon>Methanobacteriota</taxon>
        <taxon>Stenosarchaea group</taxon>
        <taxon>Halobacteria</taxon>
        <taxon>Halobacteriales</taxon>
        <taxon>Haloarculaceae</taxon>
        <taxon>Halovenus</taxon>
    </lineage>
</organism>
<keyword evidence="4" id="KW-0663">Pyridoxal phosphate</keyword>
<name>A0A1G8ZIQ6_9EURY</name>
<dbReference type="GO" id="GO:0006534">
    <property type="term" value="P:cysteine metabolic process"/>
    <property type="evidence" value="ECO:0007669"/>
    <property type="project" value="InterPro"/>
</dbReference>
<keyword evidence="3" id="KW-0808">Transferase</keyword>
<evidence type="ECO:0000256" key="3">
    <source>
        <dbReference type="ARBA" id="ARBA00022679"/>
    </source>
</evidence>
<dbReference type="Pfam" id="PF01592">
    <property type="entry name" value="NifU_N"/>
    <property type="match status" value="1"/>
</dbReference>